<evidence type="ECO:0000313" key="4">
    <source>
        <dbReference type="Proteomes" id="UP000546252"/>
    </source>
</evidence>
<name>A0A0W8ICS2_9MICC</name>
<dbReference type="OrthoDB" id="4965153at2"/>
<dbReference type="AlphaFoldDB" id="A0A0W8ICS2"/>
<dbReference type="Proteomes" id="UP000054023">
    <property type="component" value="Unassembled WGS sequence"/>
</dbReference>
<sequence>MVIVTERSQPEQHLVDALRASFDASVMNFGSYNILCTVDRLGVPAKEGAARAWGGSLLLVGYRREPVEIVLCPVDLDDALDRVRLLRQGMEPGPAAGAVPTLVNLTNLAGMASQDNVVEVALSTGRRMKLDLHGQVRFDQFPEIALHQRRDVEDFYEFIDYFMDVVERMNAA</sequence>
<evidence type="ECO:0000313" key="1">
    <source>
        <dbReference type="EMBL" id="KUG57747.1"/>
    </source>
</evidence>
<reference evidence="1" key="2">
    <citation type="submission" date="2015-12" db="EMBL/GenBank/DDBJ databases">
        <authorList>
            <person name="Shamseldin A."/>
            <person name="Moawad H."/>
            <person name="Abd El-Rahim W.M."/>
            <person name="Sadowsky M.J."/>
        </authorList>
    </citation>
    <scope>NUCLEOTIDE SEQUENCE [LARGE SCALE GENOMIC DNA]</scope>
    <source>
        <strain evidence="1">CD08_7</strain>
    </source>
</reference>
<evidence type="ECO:0000313" key="3">
    <source>
        <dbReference type="Proteomes" id="UP000054023"/>
    </source>
</evidence>
<protein>
    <submittedName>
        <fullName evidence="1">Uncharacterized protein</fullName>
    </submittedName>
</protein>
<reference evidence="2 4" key="3">
    <citation type="submission" date="2020-08" db="EMBL/GenBank/DDBJ databases">
        <title>Sequencing the genomes of 1000 actinobacteria strains.</title>
        <authorList>
            <person name="Klenk H.-P."/>
        </authorList>
    </citation>
    <scope>NUCLEOTIDE SEQUENCE [LARGE SCALE GENOMIC DNA]</scope>
    <source>
        <strain evidence="2 4">DSM 19081</strain>
    </source>
</reference>
<dbReference type="RefSeq" id="WP_058888982.1">
    <property type="nucleotide sequence ID" value="NZ_BAAAKT010000002.1"/>
</dbReference>
<dbReference type="EMBL" id="LQBM01000004">
    <property type="protein sequence ID" value="KUG57747.1"/>
    <property type="molecule type" value="Genomic_DNA"/>
</dbReference>
<accession>A0A0W8ICS2</accession>
<comment type="caution">
    <text evidence="1">The sequence shown here is derived from an EMBL/GenBank/DDBJ whole genome shotgun (WGS) entry which is preliminary data.</text>
</comment>
<organism evidence="1 3">
    <name type="scientific">Nesterenkonia jeotgali</name>
    <dbReference type="NCBI Taxonomy" id="317018"/>
    <lineage>
        <taxon>Bacteria</taxon>
        <taxon>Bacillati</taxon>
        <taxon>Actinomycetota</taxon>
        <taxon>Actinomycetes</taxon>
        <taxon>Micrococcales</taxon>
        <taxon>Micrococcaceae</taxon>
        <taxon>Nesterenkonia</taxon>
    </lineage>
</organism>
<proteinExistence type="predicted"/>
<reference evidence="3" key="1">
    <citation type="submission" date="2015-12" db="EMBL/GenBank/DDBJ databases">
        <authorList>
            <person name="Nair G.R."/>
            <person name="Kaur G."/>
            <person name="Mayilraj S."/>
        </authorList>
    </citation>
    <scope>NUCLEOTIDE SEQUENCE [LARGE SCALE GENOMIC DNA]</scope>
    <source>
        <strain evidence="3">CD08_7</strain>
    </source>
</reference>
<gene>
    <name evidence="1" type="ORF">AVL63_04270</name>
    <name evidence="2" type="ORF">HNR24_000450</name>
</gene>
<evidence type="ECO:0000313" key="2">
    <source>
        <dbReference type="EMBL" id="MBA8920517.1"/>
    </source>
</evidence>
<dbReference type="Proteomes" id="UP000546252">
    <property type="component" value="Unassembled WGS sequence"/>
</dbReference>
<dbReference type="EMBL" id="JACJIH010000001">
    <property type="protein sequence ID" value="MBA8920517.1"/>
    <property type="molecule type" value="Genomic_DNA"/>
</dbReference>
<keyword evidence="3" id="KW-1185">Reference proteome</keyword>